<reference evidence="4 5" key="1">
    <citation type="submission" date="2016-11" db="EMBL/GenBank/DDBJ databases">
        <title>Draft Genome Sequences of Nine Cyanobacterial Strains from Diverse Habitats.</title>
        <authorList>
            <person name="Zhu T."/>
            <person name="Hou S."/>
            <person name="Lu X."/>
            <person name="Hess W.R."/>
        </authorList>
    </citation>
    <scope>NUCLEOTIDE SEQUENCE [LARGE SCALE GENOMIC DNA]</scope>
    <source>
        <strain evidence="4 5">NIES-592</strain>
    </source>
</reference>
<dbReference type="OrthoDB" id="512204at2"/>
<dbReference type="PROSITE" id="PS51186">
    <property type="entry name" value="GNAT"/>
    <property type="match status" value="1"/>
</dbReference>
<gene>
    <name evidence="4" type="ORF">NIES592_18590</name>
</gene>
<proteinExistence type="predicted"/>
<dbReference type="Gene3D" id="3.40.630.30">
    <property type="match status" value="1"/>
</dbReference>
<feature type="domain" description="N-acetyltransferase" evidence="3">
    <location>
        <begin position="26"/>
        <end position="165"/>
    </location>
</feature>
<dbReference type="AlphaFoldDB" id="A0A1U7GVN4"/>
<dbReference type="PANTHER" id="PTHR43072:SF23">
    <property type="entry name" value="UPF0039 PROTEIN C11D3.02C"/>
    <property type="match status" value="1"/>
</dbReference>
<dbReference type="EMBL" id="MRCA01000012">
    <property type="protein sequence ID" value="OKH12222.1"/>
    <property type="molecule type" value="Genomic_DNA"/>
</dbReference>
<keyword evidence="5" id="KW-1185">Reference proteome</keyword>
<organism evidence="4 5">
    <name type="scientific">Fischerella major NIES-592</name>
    <dbReference type="NCBI Taxonomy" id="210994"/>
    <lineage>
        <taxon>Bacteria</taxon>
        <taxon>Bacillati</taxon>
        <taxon>Cyanobacteriota</taxon>
        <taxon>Cyanophyceae</taxon>
        <taxon>Nostocales</taxon>
        <taxon>Hapalosiphonaceae</taxon>
        <taxon>Fischerella</taxon>
    </lineage>
</organism>
<dbReference type="Pfam" id="PF00583">
    <property type="entry name" value="Acetyltransf_1"/>
    <property type="match status" value="1"/>
</dbReference>
<dbReference type="PANTHER" id="PTHR43072">
    <property type="entry name" value="N-ACETYLTRANSFERASE"/>
    <property type="match status" value="1"/>
</dbReference>
<dbReference type="Proteomes" id="UP000186391">
    <property type="component" value="Unassembled WGS sequence"/>
</dbReference>
<keyword evidence="2" id="KW-0012">Acyltransferase</keyword>
<dbReference type="RefSeq" id="WP_073556536.1">
    <property type="nucleotide sequence ID" value="NZ_MRCA01000012.1"/>
</dbReference>
<dbReference type="InterPro" id="IPR000182">
    <property type="entry name" value="GNAT_dom"/>
</dbReference>
<evidence type="ECO:0000313" key="5">
    <source>
        <dbReference type="Proteomes" id="UP000186391"/>
    </source>
</evidence>
<dbReference type="SUPFAM" id="SSF55729">
    <property type="entry name" value="Acyl-CoA N-acyltransferases (Nat)"/>
    <property type="match status" value="1"/>
</dbReference>
<evidence type="ECO:0000259" key="3">
    <source>
        <dbReference type="PROSITE" id="PS51186"/>
    </source>
</evidence>
<dbReference type="CDD" id="cd04301">
    <property type="entry name" value="NAT_SF"/>
    <property type="match status" value="1"/>
</dbReference>
<evidence type="ECO:0000256" key="2">
    <source>
        <dbReference type="ARBA" id="ARBA00023315"/>
    </source>
</evidence>
<dbReference type="GO" id="GO:0016747">
    <property type="term" value="F:acyltransferase activity, transferring groups other than amino-acyl groups"/>
    <property type="evidence" value="ECO:0007669"/>
    <property type="project" value="InterPro"/>
</dbReference>
<evidence type="ECO:0000313" key="4">
    <source>
        <dbReference type="EMBL" id="OKH12222.1"/>
    </source>
</evidence>
<evidence type="ECO:0000256" key="1">
    <source>
        <dbReference type="ARBA" id="ARBA00022679"/>
    </source>
</evidence>
<keyword evidence="1 4" id="KW-0808">Transferase</keyword>
<dbReference type="InterPro" id="IPR016181">
    <property type="entry name" value="Acyl_CoA_acyltransferase"/>
</dbReference>
<name>A0A1U7GVN4_9CYAN</name>
<protein>
    <submittedName>
        <fullName evidence="4">GNAT family N-acetyltransferase</fullName>
    </submittedName>
</protein>
<comment type="caution">
    <text evidence="4">The sequence shown here is derived from an EMBL/GenBank/DDBJ whole genome shotgun (WGS) entry which is preliminary data.</text>
</comment>
<sequence>MELLPGYCIRHGSSLDRALLVKFMQLTYQEMFPNQDFSHLAQTVEQYFSSQTPLWWVEEDGEMARLGDGEDFTTPPNHPIACLWMGNAIDQVTGDRHAHIFLLYVEPKHRRRGIATALMRYAEDWAKNRGDRQMGLQVFQSNQAALSLYSGLGYQTQSLWLKKIL</sequence>
<accession>A0A1U7GVN4</accession>